<dbReference type="SUPFAM" id="SSF54814">
    <property type="entry name" value="Prokaryotic type KH domain (KH-domain type II)"/>
    <property type="match status" value="1"/>
</dbReference>
<dbReference type="SUPFAM" id="SSF54821">
    <property type="entry name" value="Ribosomal protein S3 C-terminal domain"/>
    <property type="match status" value="1"/>
</dbReference>
<evidence type="ECO:0000256" key="1">
    <source>
        <dbReference type="ARBA" id="ARBA00004173"/>
    </source>
</evidence>
<evidence type="ECO:0000256" key="6">
    <source>
        <dbReference type="ARBA" id="ARBA00035157"/>
    </source>
</evidence>
<dbReference type="PANTHER" id="PTHR35928:SF2">
    <property type="entry name" value="SMALL RIBOSOMAL SUBUNIT PROTEIN US3M"/>
    <property type="match status" value="1"/>
</dbReference>
<evidence type="ECO:0000256" key="9">
    <source>
        <dbReference type="SAM" id="MobiDB-lite"/>
    </source>
</evidence>
<reference evidence="12" key="3">
    <citation type="submission" date="2020-12" db="EMBL/GenBank/DDBJ databases">
        <title>Both Conifer II and Gnetales are characterized by a high frequency of ancient mitochondrial gene transfer to the nuclear genome.</title>
        <authorList>
            <person name="Kan S.L."/>
            <person name="Shen T."/>
            <person name="Ran J.H."/>
            <person name="Wang X.Q."/>
        </authorList>
    </citation>
    <scope>NUCLEOTIDE SEQUENCE</scope>
</reference>
<dbReference type="InterPro" id="IPR044954">
    <property type="entry name" value="Ribosomal_uS3m_plant"/>
</dbReference>
<evidence type="ECO:0000256" key="4">
    <source>
        <dbReference type="ARBA" id="ARBA00023128"/>
    </source>
</evidence>
<dbReference type="EMBL" id="MW354423">
    <property type="protein sequence ID" value="QXE44219.1"/>
    <property type="molecule type" value="Genomic_DNA"/>
</dbReference>
<dbReference type="GO" id="GO:1990904">
    <property type="term" value="C:ribonucleoprotein complex"/>
    <property type="evidence" value="ECO:0007669"/>
    <property type="project" value="UniProtKB-KW"/>
</dbReference>
<dbReference type="InterPro" id="IPR018280">
    <property type="entry name" value="Ribosomal_uS3_CS"/>
</dbReference>
<reference evidence="11" key="2">
    <citation type="journal article" date="2010" name="Mol. Phylogenet. Evol.">
        <title>Fast evolution of the retroprocessed mitochondrial rps3 gene in Conifer II and further evidence for the phylogeny of gymnosperms.</title>
        <authorList>
            <person name="Ran J.H."/>
            <person name="Gao H."/>
            <person name="Wang X.Q."/>
        </authorList>
    </citation>
    <scope>NUCLEOTIDE SEQUENCE</scope>
    <source>
        <tissue evidence="11">Leaf</tissue>
    </source>
</reference>
<proteinExistence type="inferred from homology"/>
<dbReference type="EMBL" id="FJ843612">
    <property type="protein sequence ID" value="ACZ95538.1"/>
    <property type="molecule type" value="Genomic_DNA"/>
</dbReference>
<dbReference type="GO" id="GO:0005840">
    <property type="term" value="C:ribosome"/>
    <property type="evidence" value="ECO:0007669"/>
    <property type="project" value="UniProtKB-KW"/>
</dbReference>
<evidence type="ECO:0000313" key="12">
    <source>
        <dbReference type="EMBL" id="QXE44219.1"/>
    </source>
</evidence>
<dbReference type="PANTHER" id="PTHR35928">
    <property type="entry name" value="RIBOSOMAL PROTEIN S3, MITOCHONDRIAL"/>
    <property type="match status" value="1"/>
</dbReference>
<dbReference type="AlphaFoldDB" id="D2DX40"/>
<dbReference type="Pfam" id="PF00189">
    <property type="entry name" value="Ribosomal_S3_C"/>
    <property type="match status" value="1"/>
</dbReference>
<feature type="domain" description="Small ribosomal subunit protein uS3 C-terminal" evidence="10">
    <location>
        <begin position="530"/>
        <end position="615"/>
    </location>
</feature>
<dbReference type="PROSITE" id="PS00548">
    <property type="entry name" value="RIBOSOMAL_S3"/>
    <property type="match status" value="1"/>
</dbReference>
<evidence type="ECO:0000256" key="8">
    <source>
        <dbReference type="RuleBase" id="RU003624"/>
    </source>
</evidence>
<keyword evidence="5 8" id="KW-0687">Ribonucleoprotein</keyword>
<dbReference type="GO" id="GO:0006412">
    <property type="term" value="P:translation"/>
    <property type="evidence" value="ECO:0007669"/>
    <property type="project" value="InterPro"/>
</dbReference>
<dbReference type="InterPro" id="IPR001351">
    <property type="entry name" value="Ribosomal_uS3_C"/>
</dbReference>
<dbReference type="InterPro" id="IPR036419">
    <property type="entry name" value="Ribosomal_S3_C_sf"/>
</dbReference>
<dbReference type="GO" id="GO:0003735">
    <property type="term" value="F:structural constituent of ribosome"/>
    <property type="evidence" value="ECO:0007669"/>
    <property type="project" value="InterPro"/>
</dbReference>
<name>D2DX40_9CONI</name>
<geneLocation type="mitochondrion" evidence="11"/>
<keyword evidence="4 11" id="KW-0496">Mitochondrion</keyword>
<evidence type="ECO:0000313" key="11">
    <source>
        <dbReference type="EMBL" id="ACZ95538.1"/>
    </source>
</evidence>
<gene>
    <name evidence="11" type="primary">rps3</name>
</gene>
<accession>D2DX40</accession>
<reference evidence="11" key="1">
    <citation type="submission" date="2009-03" db="EMBL/GenBank/DDBJ databases">
        <authorList>
            <person name="Ran J.-H."/>
            <person name="Gao H."/>
            <person name="Wang X.-Q."/>
        </authorList>
    </citation>
    <scope>NUCLEOTIDE SEQUENCE</scope>
    <source>
        <tissue evidence="11">Leaf</tissue>
    </source>
</reference>
<feature type="region of interest" description="Disordered" evidence="9">
    <location>
        <begin position="121"/>
        <end position="140"/>
    </location>
</feature>
<dbReference type="InterPro" id="IPR009019">
    <property type="entry name" value="KH_sf_prok-type"/>
</dbReference>
<evidence type="ECO:0000256" key="5">
    <source>
        <dbReference type="ARBA" id="ARBA00023274"/>
    </source>
</evidence>
<evidence type="ECO:0000256" key="2">
    <source>
        <dbReference type="ARBA" id="ARBA00010761"/>
    </source>
</evidence>
<dbReference type="Gene3D" id="3.30.1140.32">
    <property type="entry name" value="Ribosomal protein S3, C-terminal domain"/>
    <property type="match status" value="1"/>
</dbReference>
<protein>
    <recommendedName>
        <fullName evidence="6">Small ribosomal subunit protein uS3m</fullName>
    </recommendedName>
    <alternativeName>
        <fullName evidence="7">Ribosomal protein S3, mitochondrial</fullName>
    </alternativeName>
</protein>
<sequence>MSPFLYNNYVNPKILLFLLNRRKQQRNLNEILLFPNRSNLAQKVNPISVRLHLNRSSDSSWFSDHYYGKLVYQDVNPRDYFGSIRPPTRRNPFGFRLGRCILHHSPKRAFIHLFLPRRPPLSSNSRGGQRGRSGPGKRRWAIEKGESIGIGLFEGDGTEERGGLGAGETVVRSMRLDDRSRVIWRAKQRYEYHDRSPPYCCNKGRGTISKSLRVSGLMAHKPMSFSNQKGFYGKCFKKVLFPRRIRRLRLLLQTIPAVRPYSNYLVMRYPFRLENPLLNRKPVARKERNLNHFVAPDSSLYGLQERIRFVVEGLTKTRFAGTTITPGNLDRFASVEPSPSPLPLVELTLSSCRVNLMKKVEYLTVLGYRASSECCDHYSSDRSSLFPLFFGATFSSLRENLRVRVGGRGFQRIGGARTYLLWRSKKKILTYLLRRSKEILRKHFHTYIHKGSGSVKKVILGRIGGVMRGIEMMLEIRLRGAGIPYGYNYYLNEVQKMRSLLSGRTNTNTFIGSVKIKSVYQSASPIAQDISSRLRDRKSFRSIFYEPVRDIPLVMLKRVGGIRICCSGRLKGAEIARTECMEYGKTSCNAFRHRIDYASARVSTRYGILGVKVWISFL</sequence>
<evidence type="ECO:0000256" key="7">
    <source>
        <dbReference type="ARBA" id="ARBA00035414"/>
    </source>
</evidence>
<comment type="similarity">
    <text evidence="2 8">Belongs to the universal ribosomal protein uS3 family.</text>
</comment>
<comment type="subcellular location">
    <subcellularLocation>
        <location evidence="1">Mitochondrion</location>
    </subcellularLocation>
</comment>
<evidence type="ECO:0000256" key="3">
    <source>
        <dbReference type="ARBA" id="ARBA00022980"/>
    </source>
</evidence>
<evidence type="ECO:0000259" key="10">
    <source>
        <dbReference type="Pfam" id="PF00189"/>
    </source>
</evidence>
<keyword evidence="3 8" id="KW-0689">Ribosomal protein</keyword>
<dbReference type="GO" id="GO:0003723">
    <property type="term" value="F:RNA binding"/>
    <property type="evidence" value="ECO:0007669"/>
    <property type="project" value="InterPro"/>
</dbReference>
<organism evidence="11">
    <name type="scientific">Podocarpus macrophyllus</name>
    <dbReference type="NCBI Taxonomy" id="58043"/>
    <lineage>
        <taxon>Eukaryota</taxon>
        <taxon>Viridiplantae</taxon>
        <taxon>Streptophyta</taxon>
        <taxon>Embryophyta</taxon>
        <taxon>Tracheophyta</taxon>
        <taxon>Spermatophyta</taxon>
        <taxon>Pinopsida</taxon>
        <taxon>Pinidae</taxon>
        <taxon>Conifers II</taxon>
        <taxon>Araucariales</taxon>
        <taxon>Podocarpaceae</taxon>
        <taxon>Podocarpus</taxon>
    </lineage>
</organism>
<dbReference type="GO" id="GO:0005739">
    <property type="term" value="C:mitochondrion"/>
    <property type="evidence" value="ECO:0007669"/>
    <property type="project" value="UniProtKB-SubCell"/>
</dbReference>